<dbReference type="Gene3D" id="3.20.20.30">
    <property type="entry name" value="Luciferase-like domain"/>
    <property type="match status" value="1"/>
</dbReference>
<dbReference type="Pfam" id="PF00296">
    <property type="entry name" value="Bac_luciferase"/>
    <property type="match status" value="1"/>
</dbReference>
<evidence type="ECO:0000313" key="4">
    <source>
        <dbReference type="EMBL" id="MFC4998187.1"/>
    </source>
</evidence>
<dbReference type="SUPFAM" id="SSF51679">
    <property type="entry name" value="Bacterial luciferase-like"/>
    <property type="match status" value="1"/>
</dbReference>
<dbReference type="RefSeq" id="WP_380114761.1">
    <property type="nucleotide sequence ID" value="NZ_JBHSIU010000011.1"/>
</dbReference>
<evidence type="ECO:0000313" key="5">
    <source>
        <dbReference type="Proteomes" id="UP001595912"/>
    </source>
</evidence>
<keyword evidence="2" id="KW-0503">Monooxygenase</keyword>
<comment type="caution">
    <text evidence="4">The sequence shown here is derived from an EMBL/GenBank/DDBJ whole genome shotgun (WGS) entry which is preliminary data.</text>
</comment>
<dbReference type="Proteomes" id="UP001595912">
    <property type="component" value="Unassembled WGS sequence"/>
</dbReference>
<dbReference type="PANTHER" id="PTHR30137:SF8">
    <property type="entry name" value="BLR5498 PROTEIN"/>
    <property type="match status" value="1"/>
</dbReference>
<gene>
    <name evidence="4" type="ORF">ACFPIJ_10115</name>
</gene>
<organism evidence="4 5">
    <name type="scientific">Dactylosporangium cerinum</name>
    <dbReference type="NCBI Taxonomy" id="1434730"/>
    <lineage>
        <taxon>Bacteria</taxon>
        <taxon>Bacillati</taxon>
        <taxon>Actinomycetota</taxon>
        <taxon>Actinomycetes</taxon>
        <taxon>Micromonosporales</taxon>
        <taxon>Micromonosporaceae</taxon>
        <taxon>Dactylosporangium</taxon>
    </lineage>
</organism>
<keyword evidence="5" id="KW-1185">Reference proteome</keyword>
<name>A0ABV9VTE7_9ACTN</name>
<keyword evidence="1" id="KW-0560">Oxidoreductase</keyword>
<feature type="domain" description="Luciferase-like" evidence="3">
    <location>
        <begin position="3"/>
        <end position="291"/>
    </location>
</feature>
<dbReference type="InterPro" id="IPR011251">
    <property type="entry name" value="Luciferase-like_dom"/>
</dbReference>
<evidence type="ECO:0000256" key="2">
    <source>
        <dbReference type="ARBA" id="ARBA00023033"/>
    </source>
</evidence>
<evidence type="ECO:0000259" key="3">
    <source>
        <dbReference type="Pfam" id="PF00296"/>
    </source>
</evidence>
<sequence>MLLPHVPAPGSTTTEQLDELVELGVLAERLGFDAYGIGERHDRPAVSSSPAVLLSHVAAHTSRIRLFTAITAIGLHDPVRQFEDYATLDHLARGRLDLIIGKGAYAATQRLFNATPDDQWDRLREHYELFRRLWREDRVTWTGTHRPPLQDAEGLPRPLQPAIRVWHGSSTSRLSTDLAARHGDPLFSSNGAGTIERYAELIRHYRERFEAHGHDPADALVGVGTAGYFGARTTREAIDRYRPVFEARLAVNRRYDGATIHFDSVEDWVERSSVLVGSPQQIIDKIHEQHRHFGHEIFHIHVDRAVLGRVDFTESLELFFAEIAPVIRRELPSRPLDRPAVAVP</sequence>
<dbReference type="EMBL" id="JBHSIU010000011">
    <property type="protein sequence ID" value="MFC4998187.1"/>
    <property type="molecule type" value="Genomic_DNA"/>
</dbReference>
<protein>
    <submittedName>
        <fullName evidence="4">LLM class flavin-dependent oxidoreductase</fullName>
    </submittedName>
</protein>
<dbReference type="PANTHER" id="PTHR30137">
    <property type="entry name" value="LUCIFERASE-LIKE MONOOXYGENASE"/>
    <property type="match status" value="1"/>
</dbReference>
<dbReference type="InterPro" id="IPR036661">
    <property type="entry name" value="Luciferase-like_sf"/>
</dbReference>
<dbReference type="InterPro" id="IPR050766">
    <property type="entry name" value="Bact_Lucif_Oxidored"/>
</dbReference>
<proteinExistence type="predicted"/>
<accession>A0ABV9VTE7</accession>
<evidence type="ECO:0000256" key="1">
    <source>
        <dbReference type="ARBA" id="ARBA00023002"/>
    </source>
</evidence>
<reference evidence="5" key="1">
    <citation type="journal article" date="2019" name="Int. J. Syst. Evol. Microbiol.">
        <title>The Global Catalogue of Microorganisms (GCM) 10K type strain sequencing project: providing services to taxonomists for standard genome sequencing and annotation.</title>
        <authorList>
            <consortium name="The Broad Institute Genomics Platform"/>
            <consortium name="The Broad Institute Genome Sequencing Center for Infectious Disease"/>
            <person name="Wu L."/>
            <person name="Ma J."/>
        </authorList>
    </citation>
    <scope>NUCLEOTIDE SEQUENCE [LARGE SCALE GENOMIC DNA]</scope>
    <source>
        <strain evidence="5">CGMCC 4.7152</strain>
    </source>
</reference>